<reference evidence="1" key="2">
    <citation type="submission" date="2022-06" db="EMBL/GenBank/DDBJ databases">
        <title>Xiashengella guii gen. nov. sp. nov., a bacterium isolated form anaerobic digestion tank.</title>
        <authorList>
            <person name="Huang H."/>
        </authorList>
    </citation>
    <scope>NUCLEOTIDE SEQUENCE</scope>
    <source>
        <strain evidence="1">Ai-910</strain>
    </source>
</reference>
<keyword evidence="2" id="KW-1185">Reference proteome</keyword>
<reference evidence="1" key="1">
    <citation type="submission" date="2022-05" db="EMBL/GenBank/DDBJ databases">
        <authorList>
            <person name="Sun X."/>
        </authorList>
    </citation>
    <scope>NUCLEOTIDE SEQUENCE</scope>
    <source>
        <strain evidence="1">Ai-910</strain>
    </source>
</reference>
<evidence type="ECO:0000313" key="2">
    <source>
        <dbReference type="Proteomes" id="UP001056426"/>
    </source>
</evidence>
<dbReference type="KEGG" id="alkq:M9189_06050"/>
<organism evidence="1 2">
    <name type="scientific">Xiashengella succiniciproducens</name>
    <dbReference type="NCBI Taxonomy" id="2949635"/>
    <lineage>
        <taxon>Bacteria</taxon>
        <taxon>Pseudomonadati</taxon>
        <taxon>Bacteroidota</taxon>
        <taxon>Bacteroidia</taxon>
        <taxon>Marinilabiliales</taxon>
        <taxon>Marinilabiliaceae</taxon>
        <taxon>Xiashengella</taxon>
    </lineage>
</organism>
<dbReference type="RefSeq" id="WP_250725404.1">
    <property type="nucleotide sequence ID" value="NZ_CP098400.1"/>
</dbReference>
<gene>
    <name evidence="1" type="ORF">M9189_06050</name>
</gene>
<protein>
    <submittedName>
        <fullName evidence="1">Type II toxin-antitoxin system RelE/ParE family toxin</fullName>
    </submittedName>
</protein>
<name>A0A9J6ZTY4_9BACT</name>
<dbReference type="Pfam" id="PF05973">
    <property type="entry name" value="Gp49"/>
    <property type="match status" value="1"/>
</dbReference>
<dbReference type="InterPro" id="IPR009241">
    <property type="entry name" value="HigB-like"/>
</dbReference>
<dbReference type="EMBL" id="CP098400">
    <property type="protein sequence ID" value="URW80912.1"/>
    <property type="molecule type" value="Genomic_DNA"/>
</dbReference>
<sequence>MTERFKVELLDQAIEFLDKLDEKSRDKVIYNIHKARIVQDKELFKKLFGEIWEFRTIYNKNYFRLFAFWDKSEKIDTVVISTHGIIKKTDKVPKSEIEKAERIRKEYFERKSI</sequence>
<proteinExistence type="predicted"/>
<dbReference type="AlphaFoldDB" id="A0A9J6ZTY4"/>
<accession>A0A9J6ZTY4</accession>
<dbReference type="Proteomes" id="UP001056426">
    <property type="component" value="Chromosome"/>
</dbReference>
<evidence type="ECO:0000313" key="1">
    <source>
        <dbReference type="EMBL" id="URW80912.1"/>
    </source>
</evidence>